<feature type="chain" id="PRO_5025594182" description="SUN domain-containing protein" evidence="6">
    <location>
        <begin position="24"/>
        <end position="1026"/>
    </location>
</feature>
<accession>A0A6A6QDM5</accession>
<comment type="subcellular location">
    <subcellularLocation>
        <location evidence="1">Endomembrane system</location>
    </subcellularLocation>
</comment>
<dbReference type="InterPro" id="IPR012919">
    <property type="entry name" value="SUN_dom"/>
</dbReference>
<dbReference type="PANTHER" id="PTHR12953:SF0">
    <property type="entry name" value="SUN DOMAIN-CONTAINING OSSIFICATION FACTOR"/>
    <property type="match status" value="1"/>
</dbReference>
<evidence type="ECO:0000256" key="2">
    <source>
        <dbReference type="ARBA" id="ARBA00022692"/>
    </source>
</evidence>
<feature type="compositionally biased region" description="Polar residues" evidence="5">
    <location>
        <begin position="265"/>
        <end position="277"/>
    </location>
</feature>
<evidence type="ECO:0000313" key="8">
    <source>
        <dbReference type="EMBL" id="KAF2490518.1"/>
    </source>
</evidence>
<feature type="compositionally biased region" description="Low complexity" evidence="5">
    <location>
        <begin position="852"/>
        <end position="861"/>
    </location>
</feature>
<feature type="compositionally biased region" description="Low complexity" evidence="5">
    <location>
        <begin position="551"/>
        <end position="564"/>
    </location>
</feature>
<reference evidence="8" key="1">
    <citation type="journal article" date="2020" name="Stud. Mycol.">
        <title>101 Dothideomycetes genomes: a test case for predicting lifestyles and emergence of pathogens.</title>
        <authorList>
            <person name="Haridas S."/>
            <person name="Albert R."/>
            <person name="Binder M."/>
            <person name="Bloem J."/>
            <person name="Labutti K."/>
            <person name="Salamov A."/>
            <person name="Andreopoulos B."/>
            <person name="Baker S."/>
            <person name="Barry K."/>
            <person name="Bills G."/>
            <person name="Bluhm B."/>
            <person name="Cannon C."/>
            <person name="Castanera R."/>
            <person name="Culley D."/>
            <person name="Daum C."/>
            <person name="Ezra D."/>
            <person name="Gonzalez J."/>
            <person name="Henrissat B."/>
            <person name="Kuo A."/>
            <person name="Liang C."/>
            <person name="Lipzen A."/>
            <person name="Lutzoni F."/>
            <person name="Magnuson J."/>
            <person name="Mondo S."/>
            <person name="Nolan M."/>
            <person name="Ohm R."/>
            <person name="Pangilinan J."/>
            <person name="Park H.-J."/>
            <person name="Ramirez L."/>
            <person name="Alfaro M."/>
            <person name="Sun H."/>
            <person name="Tritt A."/>
            <person name="Yoshinaga Y."/>
            <person name="Zwiers L.-H."/>
            <person name="Turgeon B."/>
            <person name="Goodwin S."/>
            <person name="Spatafora J."/>
            <person name="Crous P."/>
            <person name="Grigoriev I."/>
        </authorList>
    </citation>
    <scope>NUCLEOTIDE SEQUENCE</scope>
    <source>
        <strain evidence="8">CBS 269.34</strain>
    </source>
</reference>
<feature type="compositionally biased region" description="Polar residues" evidence="5">
    <location>
        <begin position="565"/>
        <end position="599"/>
    </location>
</feature>
<protein>
    <recommendedName>
        <fullName evidence="7">SUN domain-containing protein</fullName>
    </recommendedName>
</protein>
<dbReference type="GO" id="GO:0012505">
    <property type="term" value="C:endomembrane system"/>
    <property type="evidence" value="ECO:0007669"/>
    <property type="project" value="UniProtKB-SubCell"/>
</dbReference>
<organism evidence="8 9">
    <name type="scientific">Lophium mytilinum</name>
    <dbReference type="NCBI Taxonomy" id="390894"/>
    <lineage>
        <taxon>Eukaryota</taxon>
        <taxon>Fungi</taxon>
        <taxon>Dikarya</taxon>
        <taxon>Ascomycota</taxon>
        <taxon>Pezizomycotina</taxon>
        <taxon>Dothideomycetes</taxon>
        <taxon>Pleosporomycetidae</taxon>
        <taxon>Mytilinidiales</taxon>
        <taxon>Mytilinidiaceae</taxon>
        <taxon>Lophium</taxon>
    </lineage>
</organism>
<feature type="compositionally biased region" description="Low complexity" evidence="5">
    <location>
        <begin position="142"/>
        <end position="176"/>
    </location>
</feature>
<keyword evidence="4" id="KW-0472">Membrane</keyword>
<feature type="compositionally biased region" description="Low complexity" evidence="5">
    <location>
        <begin position="600"/>
        <end position="619"/>
    </location>
</feature>
<sequence length="1026" mass="110283">MPPIGAYVCIWTALLLLCSSTLAQGTNETASPEHSSISSTPTSSSSTPSSPSSSSTVLSSASLPIAAYPSISTCQFRTINYITHTLPQQCLKTSWSASTKAAADAVASESASSAGTESAVADEAIEQPKETPRGSDVHPTASSLNTVSDSSSSTVSDPAPQQSEASSTPSSTATAEPEAETDSPLDNANFLSFEEWKIQNLARAGQSPENVGQGRASGGGAGRRRPVNINNALDSLGEDTEIELDFGGFGNTGQNEDGDARWASGTKNDPSKTSDNSDGVPPSSRARSKDAGKTCKERFNYASFDCAATVLKTNSQCKSSSSVLVENKDSYMLNECAAQNKFIIVELCDDILIDTIVLANFEFFSSMFRTFRISVSDRYPVKLDRWKELGTFEARNSRDIQAFLVENPLVWARYLRVEFLTQYGNEYYCPVSLLRVHGTTMMEEFRHQEEMARGEDDFAEPIEEAGEPVTVADLVAEDSATRRTPESVEAAKLSESQHFQEPEKRAEVSQSEDSSTQPPETIVSESSKAPTERTETSAPSHNESISVNNESQSQPTPESSETSSVDTPTKATSTTSEIVKGSEQVTSNSSIVTPASTGPSQNASSVNSTSNASSTAKSQGNETVHGSSGSSSSAKTASSSGDQASSHTQSRTASSQTQPPPSNPTTQESFFKSIHKRLQQLESNSTLSLQYIEEQSRILRDAFMKVEKRQLGKTENFLQNLNASVVAELKVYRMQYDQLWQSTILELESHREQYEREIGAISTRLTLLADELVFQKRMAVVQSTLLLLCLGLVLFVRSGTIGAQLDSPIVQQMMGSAHNNTHLGKRIFDTPPASPPEAGGGRRVRGFRNMWRGDTSGSTRGSGSGHQSDPGFDRRGQLSSDGETDGGRSPVHFEFEPATPSSATLEGAAGGLGGASDRGSSESPQLERAEEDADGMVLETKVVLATQSGPATPRGSRDSQPTWEEVDKAVGMLKASDAADRKRSPLRRSQSYDDGGEDKENYRNEGPQDDEEDSGPDESEDIMGFD</sequence>
<dbReference type="GO" id="GO:0005737">
    <property type="term" value="C:cytoplasm"/>
    <property type="evidence" value="ECO:0007669"/>
    <property type="project" value="TreeGrafter"/>
</dbReference>
<feature type="region of interest" description="Disordered" evidence="5">
    <location>
        <begin position="480"/>
        <end position="668"/>
    </location>
</feature>
<feature type="region of interest" description="Disordered" evidence="5">
    <location>
        <begin position="244"/>
        <end position="291"/>
    </location>
</feature>
<dbReference type="AlphaFoldDB" id="A0A6A6QDM5"/>
<keyword evidence="9" id="KW-1185">Reference proteome</keyword>
<dbReference type="GO" id="GO:0034975">
    <property type="term" value="P:protein folding in endoplasmic reticulum"/>
    <property type="evidence" value="ECO:0007669"/>
    <property type="project" value="TreeGrafter"/>
</dbReference>
<feature type="domain" description="SUN" evidence="7">
    <location>
        <begin position="265"/>
        <end position="441"/>
    </location>
</feature>
<feature type="region of interest" description="Disordered" evidence="5">
    <location>
        <begin position="822"/>
        <end position="935"/>
    </location>
</feature>
<keyword evidence="3" id="KW-1133">Transmembrane helix</keyword>
<dbReference type="Gene3D" id="2.60.120.260">
    <property type="entry name" value="Galactose-binding domain-like"/>
    <property type="match status" value="1"/>
</dbReference>
<feature type="compositionally biased region" description="Acidic residues" evidence="5">
    <location>
        <begin position="1007"/>
        <end position="1026"/>
    </location>
</feature>
<dbReference type="OrthoDB" id="266334at2759"/>
<evidence type="ECO:0000256" key="3">
    <source>
        <dbReference type="ARBA" id="ARBA00022989"/>
    </source>
</evidence>
<evidence type="ECO:0000256" key="1">
    <source>
        <dbReference type="ARBA" id="ARBA00004308"/>
    </source>
</evidence>
<evidence type="ECO:0000259" key="7">
    <source>
        <dbReference type="PROSITE" id="PS51469"/>
    </source>
</evidence>
<dbReference type="Proteomes" id="UP000799750">
    <property type="component" value="Unassembled WGS sequence"/>
</dbReference>
<dbReference type="Pfam" id="PF07738">
    <property type="entry name" value="Sad1_UNC"/>
    <property type="match status" value="1"/>
</dbReference>
<dbReference type="InterPro" id="IPR045120">
    <property type="entry name" value="Suco/Slp1-like"/>
</dbReference>
<evidence type="ECO:0000256" key="5">
    <source>
        <dbReference type="SAM" id="MobiDB-lite"/>
    </source>
</evidence>
<keyword evidence="6" id="KW-0732">Signal</keyword>
<keyword evidence="2" id="KW-0812">Transmembrane</keyword>
<evidence type="ECO:0000313" key="9">
    <source>
        <dbReference type="Proteomes" id="UP000799750"/>
    </source>
</evidence>
<feature type="compositionally biased region" description="Polar residues" evidence="5">
    <location>
        <begin position="536"/>
        <end position="550"/>
    </location>
</feature>
<proteinExistence type="predicted"/>
<feature type="compositionally biased region" description="Low complexity" evidence="5">
    <location>
        <begin position="108"/>
        <end position="121"/>
    </location>
</feature>
<feature type="region of interest" description="Disordered" evidence="5">
    <location>
        <begin position="28"/>
        <end position="56"/>
    </location>
</feature>
<feature type="signal peptide" evidence="6">
    <location>
        <begin position="1"/>
        <end position="23"/>
    </location>
</feature>
<name>A0A6A6QDM5_9PEZI</name>
<feature type="region of interest" description="Disordered" evidence="5">
    <location>
        <begin position="971"/>
        <end position="1026"/>
    </location>
</feature>
<dbReference type="PANTHER" id="PTHR12953">
    <property type="entry name" value="MEMBRANE PROTEIN CH1 RELATED"/>
    <property type="match status" value="1"/>
</dbReference>
<feature type="region of interest" description="Disordered" evidence="5">
    <location>
        <begin position="202"/>
        <end position="228"/>
    </location>
</feature>
<feature type="compositionally biased region" description="Low complexity" evidence="5">
    <location>
        <begin position="32"/>
        <end position="56"/>
    </location>
</feature>
<feature type="compositionally biased region" description="Basic and acidic residues" evidence="5">
    <location>
        <begin position="126"/>
        <end position="136"/>
    </location>
</feature>
<evidence type="ECO:0000256" key="4">
    <source>
        <dbReference type="ARBA" id="ARBA00023136"/>
    </source>
</evidence>
<dbReference type="PROSITE" id="PS51469">
    <property type="entry name" value="SUN"/>
    <property type="match status" value="1"/>
</dbReference>
<evidence type="ECO:0000256" key="6">
    <source>
        <dbReference type="SAM" id="SignalP"/>
    </source>
</evidence>
<feature type="compositionally biased region" description="Low complexity" evidence="5">
    <location>
        <begin position="626"/>
        <end position="657"/>
    </location>
</feature>
<dbReference type="FunFam" id="2.60.120.260:FF:000082">
    <property type="entry name" value="Sad1/UNC domain protein"/>
    <property type="match status" value="1"/>
</dbReference>
<feature type="region of interest" description="Disordered" evidence="5">
    <location>
        <begin position="108"/>
        <end position="185"/>
    </location>
</feature>
<gene>
    <name evidence="8" type="ORF">BU16DRAFT_494597</name>
</gene>
<feature type="compositionally biased region" description="Basic and acidic residues" evidence="5">
    <location>
        <begin position="498"/>
        <end position="507"/>
    </location>
</feature>
<dbReference type="EMBL" id="MU004197">
    <property type="protein sequence ID" value="KAF2490518.1"/>
    <property type="molecule type" value="Genomic_DNA"/>
</dbReference>
<feature type="compositionally biased region" description="Polar residues" evidence="5">
    <location>
        <begin position="508"/>
        <end position="529"/>
    </location>
</feature>
<dbReference type="GO" id="GO:0016020">
    <property type="term" value="C:membrane"/>
    <property type="evidence" value="ECO:0007669"/>
    <property type="project" value="InterPro"/>
</dbReference>